<keyword evidence="3" id="KW-1185">Reference proteome</keyword>
<reference evidence="3" key="1">
    <citation type="journal article" date="2019" name="Int. J. Syst. Evol. Microbiol.">
        <title>The Global Catalogue of Microorganisms (GCM) 10K type strain sequencing project: providing services to taxonomists for standard genome sequencing and annotation.</title>
        <authorList>
            <consortium name="The Broad Institute Genomics Platform"/>
            <consortium name="The Broad Institute Genome Sequencing Center for Infectious Disease"/>
            <person name="Wu L."/>
            <person name="Ma J."/>
        </authorList>
    </citation>
    <scope>NUCLEOTIDE SEQUENCE [LARGE SCALE GENOMIC DNA]</scope>
    <source>
        <strain evidence="3">JCM 18409</strain>
    </source>
</reference>
<evidence type="ECO:0000313" key="3">
    <source>
        <dbReference type="Proteomes" id="UP001501759"/>
    </source>
</evidence>
<comment type="caution">
    <text evidence="2">The sequence shown here is derived from an EMBL/GenBank/DDBJ whole genome shotgun (WGS) entry which is preliminary data.</text>
</comment>
<feature type="region of interest" description="Disordered" evidence="1">
    <location>
        <begin position="163"/>
        <end position="195"/>
    </location>
</feature>
<gene>
    <name evidence="2" type="ORF">GCM10023335_05730</name>
</gene>
<organism evidence="2 3">
    <name type="scientific">Streptomyces siamensis</name>
    <dbReference type="NCBI Taxonomy" id="1274986"/>
    <lineage>
        <taxon>Bacteria</taxon>
        <taxon>Bacillati</taxon>
        <taxon>Actinomycetota</taxon>
        <taxon>Actinomycetes</taxon>
        <taxon>Kitasatosporales</taxon>
        <taxon>Streptomycetaceae</taxon>
        <taxon>Streptomyces</taxon>
    </lineage>
</organism>
<name>A0ABP9IFG4_9ACTN</name>
<evidence type="ECO:0000313" key="2">
    <source>
        <dbReference type="EMBL" id="GAA4996150.1"/>
    </source>
</evidence>
<feature type="region of interest" description="Disordered" evidence="1">
    <location>
        <begin position="1"/>
        <end position="52"/>
    </location>
</feature>
<sequence>MPVSDVRGGVPGADVREDVPGGEVRGDAPGAVGRGPPVPGGAGRVRPVPGGGGGGLPLGVLRGAPGARGGVPPGPRVSWRPGGRVPGWRFVLVITLFMRRPRSLGPGRYRAVTCVLGILYGAGEGHRNEAVRVSRRPGRFTYQGCPVDVGPVGTGECRVNPGPGVDVVEGASGDSKGDARTYPEGPSGRRSPPLRRTALLAVRRRKWQPCASTSP</sequence>
<accession>A0ABP9IFG4</accession>
<evidence type="ECO:0000256" key="1">
    <source>
        <dbReference type="SAM" id="MobiDB-lite"/>
    </source>
</evidence>
<proteinExistence type="predicted"/>
<dbReference type="Proteomes" id="UP001501759">
    <property type="component" value="Unassembled WGS sequence"/>
</dbReference>
<feature type="compositionally biased region" description="Low complexity" evidence="1">
    <location>
        <begin position="183"/>
        <end position="195"/>
    </location>
</feature>
<dbReference type="EMBL" id="BAABKB010000002">
    <property type="protein sequence ID" value="GAA4996150.1"/>
    <property type="molecule type" value="Genomic_DNA"/>
</dbReference>
<protein>
    <submittedName>
        <fullName evidence="2">Uncharacterized protein</fullName>
    </submittedName>
</protein>